<dbReference type="PROSITE" id="PS50929">
    <property type="entry name" value="ABC_TM1F"/>
    <property type="match status" value="1"/>
</dbReference>
<evidence type="ECO:0000313" key="9">
    <source>
        <dbReference type="EMBL" id="GGA96666.1"/>
    </source>
</evidence>
<evidence type="ECO:0000256" key="7">
    <source>
        <dbReference type="SAM" id="Phobius"/>
    </source>
</evidence>
<comment type="caution">
    <text evidence="9">The sequence shown here is derived from an EMBL/GenBank/DDBJ whole genome shotgun (WGS) entry which is preliminary data.</text>
</comment>
<feature type="domain" description="ABC transmembrane type-1" evidence="8">
    <location>
        <begin position="59"/>
        <end position="357"/>
    </location>
</feature>
<feature type="transmembrane region" description="Helical" evidence="7">
    <location>
        <begin position="174"/>
        <end position="193"/>
    </location>
</feature>
<dbReference type="EMBL" id="BMHH01000010">
    <property type="protein sequence ID" value="GGA96666.1"/>
    <property type="molecule type" value="Genomic_DNA"/>
</dbReference>
<feature type="region of interest" description="Disordered" evidence="6">
    <location>
        <begin position="1"/>
        <end position="21"/>
    </location>
</feature>
<reference evidence="9" key="1">
    <citation type="journal article" date="2014" name="Int. J. Syst. Evol. Microbiol.">
        <title>Complete genome sequence of Corynebacterium casei LMG S-19264T (=DSM 44701T), isolated from a smear-ripened cheese.</title>
        <authorList>
            <consortium name="US DOE Joint Genome Institute (JGI-PGF)"/>
            <person name="Walter F."/>
            <person name="Albersmeier A."/>
            <person name="Kalinowski J."/>
            <person name="Ruckert C."/>
        </authorList>
    </citation>
    <scope>NUCLEOTIDE SEQUENCE</scope>
    <source>
        <strain evidence="9">CGMCC 1.15082</strain>
    </source>
</reference>
<reference evidence="9" key="2">
    <citation type="submission" date="2020-09" db="EMBL/GenBank/DDBJ databases">
        <authorList>
            <person name="Sun Q."/>
            <person name="Zhou Y."/>
        </authorList>
    </citation>
    <scope>NUCLEOTIDE SEQUENCE</scope>
    <source>
        <strain evidence="9">CGMCC 1.15082</strain>
    </source>
</reference>
<evidence type="ECO:0000256" key="2">
    <source>
        <dbReference type="ARBA" id="ARBA00022448"/>
    </source>
</evidence>
<dbReference type="Gene3D" id="3.40.50.300">
    <property type="entry name" value="P-loop containing nucleotide triphosphate hydrolases"/>
    <property type="match status" value="1"/>
</dbReference>
<name>A0A916WGB7_9HYPH</name>
<keyword evidence="4 7" id="KW-1133">Transmembrane helix</keyword>
<keyword evidence="10" id="KW-1185">Reference proteome</keyword>
<dbReference type="SUPFAM" id="SSF90123">
    <property type="entry name" value="ABC transporter transmembrane region"/>
    <property type="match status" value="1"/>
</dbReference>
<evidence type="ECO:0000256" key="1">
    <source>
        <dbReference type="ARBA" id="ARBA00004651"/>
    </source>
</evidence>
<sequence>METSSGASEPKPDKKASRLSRLMGRADPGRTDIVAQGTMMIGAFWISPVRNTLLVTGSLIFLLIAAIAYGQLWLNSWNVPFYDALSRRDVNAFLHQLLVFVGIAGTLLVLNVTQTWLNQMFKMKLREGLAGDLIREWMVPGRAFRLSGAGEIGVNPDQRLHEDARHLAETTADLGIGLLQASIILISFIGVLWQLSAGFIFHVRGYNFSIPGYMVWAAIFYAASASWLTWIVGRRLVTINADRYAREADLRFSLMRVNEHIDAIALTRGEADEKRRLDLDLGAVLTAIRRIVYALTNLTWVTAGYGWFTIVAPILVAAPVYFSGGLTFGGLMMAVGAFTQVHTSLRWFVDNFGAIADWRATLLRVASFRQAVMQMDEFSPLEQRITTEENEAKTLTIDDLEIVSTEGGMRLREAHVEVKPGERVLIIGQPGADKTLLFRALAGLWPWGAGRIGLPKDEEVFYMPRIPYFPPTSLRGALAYPLDSGRFSEDDLKAALKRGGLDRLVSSLDRVARWDRVLSEDEQQCLAFARLSLINPRWVVVDEALDGMEEEALDRVLDILRNYMQEAAVIHIGKRLPHDHVFSRVLHLDKVEAGES</sequence>
<feature type="transmembrane region" description="Helical" evidence="7">
    <location>
        <begin position="213"/>
        <end position="233"/>
    </location>
</feature>
<dbReference type="InterPro" id="IPR003439">
    <property type="entry name" value="ABC_transporter-like_ATP-bd"/>
</dbReference>
<keyword evidence="2" id="KW-0813">Transport</keyword>
<feature type="transmembrane region" description="Helical" evidence="7">
    <location>
        <begin position="53"/>
        <end position="73"/>
    </location>
</feature>
<dbReference type="GO" id="GO:0016887">
    <property type="term" value="F:ATP hydrolysis activity"/>
    <property type="evidence" value="ECO:0007669"/>
    <property type="project" value="InterPro"/>
</dbReference>
<organism evidence="9 10">
    <name type="scientific">Brucella endophytica</name>
    <dbReference type="NCBI Taxonomy" id="1963359"/>
    <lineage>
        <taxon>Bacteria</taxon>
        <taxon>Pseudomonadati</taxon>
        <taxon>Pseudomonadota</taxon>
        <taxon>Alphaproteobacteria</taxon>
        <taxon>Hyphomicrobiales</taxon>
        <taxon>Brucellaceae</taxon>
        <taxon>Brucella/Ochrobactrum group</taxon>
        <taxon>Brucella</taxon>
    </lineage>
</organism>
<dbReference type="SUPFAM" id="SSF52540">
    <property type="entry name" value="P-loop containing nucleoside triphosphate hydrolases"/>
    <property type="match status" value="1"/>
</dbReference>
<dbReference type="GO" id="GO:0140359">
    <property type="term" value="F:ABC-type transporter activity"/>
    <property type="evidence" value="ECO:0007669"/>
    <property type="project" value="InterPro"/>
</dbReference>
<evidence type="ECO:0000256" key="3">
    <source>
        <dbReference type="ARBA" id="ARBA00022692"/>
    </source>
</evidence>
<protein>
    <submittedName>
        <fullName evidence="9">ABC transporter permease</fullName>
    </submittedName>
</protein>
<dbReference type="InterPro" id="IPR036640">
    <property type="entry name" value="ABC1_TM_sf"/>
</dbReference>
<proteinExistence type="predicted"/>
<dbReference type="PANTHER" id="PTHR11384">
    <property type="entry name" value="ATP-BINDING CASSETTE, SUB-FAMILY D MEMBER"/>
    <property type="match status" value="1"/>
</dbReference>
<dbReference type="InterPro" id="IPR011527">
    <property type="entry name" value="ABC1_TM_dom"/>
</dbReference>
<dbReference type="GO" id="GO:0005524">
    <property type="term" value="F:ATP binding"/>
    <property type="evidence" value="ECO:0007669"/>
    <property type="project" value="InterPro"/>
</dbReference>
<evidence type="ECO:0000256" key="4">
    <source>
        <dbReference type="ARBA" id="ARBA00022989"/>
    </source>
</evidence>
<comment type="subcellular location">
    <subcellularLocation>
        <location evidence="1">Cell membrane</location>
        <topology evidence="1">Multi-pass membrane protein</topology>
    </subcellularLocation>
</comment>
<keyword evidence="5 7" id="KW-0472">Membrane</keyword>
<evidence type="ECO:0000313" key="10">
    <source>
        <dbReference type="Proteomes" id="UP000646478"/>
    </source>
</evidence>
<evidence type="ECO:0000259" key="8">
    <source>
        <dbReference type="PROSITE" id="PS50929"/>
    </source>
</evidence>
<dbReference type="Gene3D" id="1.20.1560.10">
    <property type="entry name" value="ABC transporter type 1, transmembrane domain"/>
    <property type="match status" value="1"/>
</dbReference>
<dbReference type="InterPro" id="IPR050835">
    <property type="entry name" value="ABC_transporter_sub-D"/>
</dbReference>
<keyword evidence="3 7" id="KW-0812">Transmembrane</keyword>
<evidence type="ECO:0000256" key="6">
    <source>
        <dbReference type="SAM" id="MobiDB-lite"/>
    </source>
</evidence>
<accession>A0A916WGB7</accession>
<dbReference type="Proteomes" id="UP000646478">
    <property type="component" value="Unassembled WGS sequence"/>
</dbReference>
<dbReference type="InterPro" id="IPR027417">
    <property type="entry name" value="P-loop_NTPase"/>
</dbReference>
<gene>
    <name evidence="9" type="ORF">GCM10011491_26250</name>
</gene>
<dbReference type="Pfam" id="PF00005">
    <property type="entry name" value="ABC_tran"/>
    <property type="match status" value="1"/>
</dbReference>
<evidence type="ECO:0000256" key="5">
    <source>
        <dbReference type="ARBA" id="ARBA00023136"/>
    </source>
</evidence>
<feature type="transmembrane region" description="Helical" evidence="7">
    <location>
        <begin position="93"/>
        <end position="117"/>
    </location>
</feature>
<dbReference type="PANTHER" id="PTHR11384:SF59">
    <property type="entry name" value="LYSOSOMAL COBALAMIN TRANSPORTER ABCD4"/>
    <property type="match status" value="1"/>
</dbReference>
<dbReference type="CDD" id="cd03223">
    <property type="entry name" value="ABCD_peroxisomal_ALDP"/>
    <property type="match status" value="1"/>
</dbReference>
<dbReference type="AlphaFoldDB" id="A0A916WGB7"/>
<dbReference type="GO" id="GO:0005886">
    <property type="term" value="C:plasma membrane"/>
    <property type="evidence" value="ECO:0007669"/>
    <property type="project" value="UniProtKB-SubCell"/>
</dbReference>
<dbReference type="Pfam" id="PF06472">
    <property type="entry name" value="ABC_membrane_2"/>
    <property type="match status" value="1"/>
</dbReference>
<feature type="transmembrane region" description="Helical" evidence="7">
    <location>
        <begin position="298"/>
        <end position="322"/>
    </location>
</feature>